<reference evidence="1 2" key="1">
    <citation type="submission" date="2023-05" db="EMBL/GenBank/DDBJ databases">
        <title>Novel species of genus Flectobacillus isolated from stream in China.</title>
        <authorList>
            <person name="Lu H."/>
        </authorList>
    </citation>
    <scope>NUCLEOTIDE SEQUENCE [LARGE SCALE GENOMIC DNA]</scope>
    <source>
        <strain evidence="1 2">DC10W</strain>
    </source>
</reference>
<dbReference type="Proteomes" id="UP001236569">
    <property type="component" value="Unassembled WGS sequence"/>
</dbReference>
<comment type="caution">
    <text evidence="1">The sequence shown here is derived from an EMBL/GenBank/DDBJ whole genome shotgun (WGS) entry which is preliminary data.</text>
</comment>
<evidence type="ECO:0008006" key="3">
    <source>
        <dbReference type="Google" id="ProtNLM"/>
    </source>
</evidence>
<evidence type="ECO:0000313" key="1">
    <source>
        <dbReference type="EMBL" id="MDI9863954.1"/>
    </source>
</evidence>
<keyword evidence="2" id="KW-1185">Reference proteome</keyword>
<evidence type="ECO:0000313" key="2">
    <source>
        <dbReference type="Proteomes" id="UP001236569"/>
    </source>
</evidence>
<organism evidence="1 2">
    <name type="scientific">Flectobacillus longus</name>
    <dbReference type="NCBI Taxonomy" id="2984207"/>
    <lineage>
        <taxon>Bacteria</taxon>
        <taxon>Pseudomonadati</taxon>
        <taxon>Bacteroidota</taxon>
        <taxon>Cytophagia</taxon>
        <taxon>Cytophagales</taxon>
        <taxon>Flectobacillaceae</taxon>
        <taxon>Flectobacillus</taxon>
    </lineage>
</organism>
<dbReference type="EMBL" id="JASHID010000003">
    <property type="protein sequence ID" value="MDI9863954.1"/>
    <property type="molecule type" value="Genomic_DNA"/>
</dbReference>
<dbReference type="RefSeq" id="WP_283369188.1">
    <property type="nucleotide sequence ID" value="NZ_JASHID010000003.1"/>
</dbReference>
<gene>
    <name evidence="1" type="ORF">QM480_06445</name>
</gene>
<name>A0ABT6YK50_9BACT</name>
<dbReference type="Gene3D" id="2.60.120.200">
    <property type="match status" value="1"/>
</dbReference>
<proteinExistence type="predicted"/>
<sequence length="504" mass="56054">MGKVRYKLLNTVAEIPPPPVGTLQEYIGSGGNIAMYFGLKKINPAYTGNCIRVKRSTDGATTNIGFVGENLNEAALVSFAQGADLFVMNIYDQYSSTADSLYQPYEGLQFKIVKNGIIIKKNGFPCLTADGNGECWMSSSFSPIIDNDAFSISTIVQSSENRDIITAGDGSGQTIANLKYTSTLDFQVKYKGGSVINSVSSTEKSGALSSIVARRGTNNSLNVMLNEGADYEQLDSANTTIDLFPMFFIGKRSSLPAVEYFSELIVFDTKVSDTTAYKVSIHRMNAYNIPYNAISTVSEFNFFDNGINVKQSSGLLDRLETKELLQFDYSDENGISVDYENRRYKERSIELECFSICSGLTDYLVKFTELNNFLSKKGKFWLVVEHEEIEGTPLLYNVISIGAIEHDKKWRSEQFVCEYSLQFIETRPVKWVFKKNSAGVAQIKFDTVDAILIEDLFGNATVFEGDDQTFEKTITASEFFVMSGNIDGVKLNSTNTSQLWKILS</sequence>
<protein>
    <recommendedName>
        <fullName evidence="3">Phage tail protein</fullName>
    </recommendedName>
</protein>
<accession>A0ABT6YK50</accession>